<dbReference type="InterPro" id="IPR013087">
    <property type="entry name" value="Znf_C2H2_type"/>
</dbReference>
<reference evidence="13 14" key="1">
    <citation type="submission" date="2019-03" db="EMBL/GenBank/DDBJ databases">
        <title>First draft genome of Liparis tanakae, snailfish: a comprehensive survey of snailfish specific genes.</title>
        <authorList>
            <person name="Kim W."/>
            <person name="Song I."/>
            <person name="Jeong J.-H."/>
            <person name="Kim D."/>
            <person name="Kim S."/>
            <person name="Ryu S."/>
            <person name="Song J.Y."/>
            <person name="Lee S.K."/>
        </authorList>
    </citation>
    <scope>NUCLEOTIDE SEQUENCE [LARGE SCALE GENOMIC DNA]</scope>
    <source>
        <tissue evidence="13">Muscle</tissue>
    </source>
</reference>
<organism evidence="13 14">
    <name type="scientific">Liparis tanakae</name>
    <name type="common">Tanaka's snailfish</name>
    <dbReference type="NCBI Taxonomy" id="230148"/>
    <lineage>
        <taxon>Eukaryota</taxon>
        <taxon>Metazoa</taxon>
        <taxon>Chordata</taxon>
        <taxon>Craniata</taxon>
        <taxon>Vertebrata</taxon>
        <taxon>Euteleostomi</taxon>
        <taxon>Actinopterygii</taxon>
        <taxon>Neopterygii</taxon>
        <taxon>Teleostei</taxon>
        <taxon>Neoteleostei</taxon>
        <taxon>Acanthomorphata</taxon>
        <taxon>Eupercaria</taxon>
        <taxon>Perciformes</taxon>
        <taxon>Cottioidei</taxon>
        <taxon>Cottales</taxon>
        <taxon>Liparidae</taxon>
        <taxon>Liparis</taxon>
    </lineage>
</organism>
<evidence type="ECO:0000256" key="3">
    <source>
        <dbReference type="ARBA" id="ARBA00022723"/>
    </source>
</evidence>
<dbReference type="FunFam" id="3.30.160.60:FF:000663">
    <property type="entry name" value="Zinc finger protein 45"/>
    <property type="match status" value="1"/>
</dbReference>
<evidence type="ECO:0000256" key="5">
    <source>
        <dbReference type="ARBA" id="ARBA00022771"/>
    </source>
</evidence>
<dbReference type="GO" id="GO:0005634">
    <property type="term" value="C:nucleus"/>
    <property type="evidence" value="ECO:0007669"/>
    <property type="project" value="UniProtKB-SubCell"/>
</dbReference>
<name>A0A4Z2G7D1_9TELE</name>
<dbReference type="InterPro" id="IPR036236">
    <property type="entry name" value="Znf_C2H2_sf"/>
</dbReference>
<evidence type="ECO:0000313" key="14">
    <source>
        <dbReference type="Proteomes" id="UP000314294"/>
    </source>
</evidence>
<feature type="domain" description="C2H2-type" evidence="12">
    <location>
        <begin position="71"/>
        <end position="98"/>
    </location>
</feature>
<dbReference type="OrthoDB" id="8895262at2759"/>
<evidence type="ECO:0000256" key="9">
    <source>
        <dbReference type="ARBA" id="ARBA00023163"/>
    </source>
</evidence>
<evidence type="ECO:0000256" key="7">
    <source>
        <dbReference type="ARBA" id="ARBA00023015"/>
    </source>
</evidence>
<keyword evidence="10" id="KW-0539">Nucleus</keyword>
<keyword evidence="8" id="KW-0238">DNA-binding</keyword>
<feature type="domain" description="C2H2-type" evidence="12">
    <location>
        <begin position="157"/>
        <end position="184"/>
    </location>
</feature>
<feature type="domain" description="C2H2-type" evidence="12">
    <location>
        <begin position="185"/>
        <end position="212"/>
    </location>
</feature>
<evidence type="ECO:0000313" key="13">
    <source>
        <dbReference type="EMBL" id="TNN49466.1"/>
    </source>
</evidence>
<comment type="subcellular location">
    <subcellularLocation>
        <location evidence="1">Nucleus</location>
    </subcellularLocation>
</comment>
<evidence type="ECO:0000256" key="6">
    <source>
        <dbReference type="ARBA" id="ARBA00022833"/>
    </source>
</evidence>
<dbReference type="Pfam" id="PF00096">
    <property type="entry name" value="zf-C2H2"/>
    <property type="match status" value="5"/>
</dbReference>
<comment type="caution">
    <text evidence="13">The sequence shown here is derived from an EMBL/GenBank/DDBJ whole genome shotgun (WGS) entry which is preliminary data.</text>
</comment>
<keyword evidence="6" id="KW-0862">Zinc</keyword>
<comment type="similarity">
    <text evidence="2">Belongs to the krueppel C2H2-type zinc-finger protein family.</text>
</comment>
<dbReference type="PANTHER" id="PTHR47772">
    <property type="entry name" value="ZINC FINGER PROTEIN 200"/>
    <property type="match status" value="1"/>
</dbReference>
<feature type="domain" description="C2H2-type" evidence="12">
    <location>
        <begin position="99"/>
        <end position="126"/>
    </location>
</feature>
<evidence type="ECO:0000256" key="10">
    <source>
        <dbReference type="ARBA" id="ARBA00023242"/>
    </source>
</evidence>
<evidence type="ECO:0000256" key="2">
    <source>
        <dbReference type="ARBA" id="ARBA00006991"/>
    </source>
</evidence>
<evidence type="ECO:0000259" key="12">
    <source>
        <dbReference type="PROSITE" id="PS50157"/>
    </source>
</evidence>
<dbReference type="FunFam" id="3.30.160.60:FF:000202">
    <property type="entry name" value="Zinc finger protein 574"/>
    <property type="match status" value="1"/>
</dbReference>
<dbReference type="InterPro" id="IPR050636">
    <property type="entry name" value="C2H2-ZF_domain-containing"/>
</dbReference>
<evidence type="ECO:0000256" key="11">
    <source>
        <dbReference type="PROSITE-ProRule" id="PRU00042"/>
    </source>
</evidence>
<proteinExistence type="inferred from homology"/>
<dbReference type="Proteomes" id="UP000314294">
    <property type="component" value="Unassembled WGS sequence"/>
</dbReference>
<dbReference type="FunFam" id="3.30.160.60:FF:000710">
    <property type="entry name" value="Zinc finger protein 768"/>
    <property type="match status" value="1"/>
</dbReference>
<dbReference type="PROSITE" id="PS00028">
    <property type="entry name" value="ZINC_FINGER_C2H2_1"/>
    <property type="match status" value="4"/>
</dbReference>
<dbReference type="Gene3D" id="3.30.160.60">
    <property type="entry name" value="Classic Zinc Finger"/>
    <property type="match status" value="4"/>
</dbReference>
<keyword evidence="5 11" id="KW-0863">Zinc-finger</keyword>
<dbReference type="AlphaFoldDB" id="A0A4Z2G7D1"/>
<dbReference type="PANTHER" id="PTHR47772:SF13">
    <property type="entry name" value="GASTRULA ZINC FINGER PROTEIN XLCGF49.1-LIKE-RELATED"/>
    <property type="match status" value="1"/>
</dbReference>
<keyword evidence="7" id="KW-0805">Transcription regulation</keyword>
<keyword evidence="4" id="KW-0677">Repeat</keyword>
<keyword evidence="14" id="KW-1185">Reference proteome</keyword>
<dbReference type="GO" id="GO:0003677">
    <property type="term" value="F:DNA binding"/>
    <property type="evidence" value="ECO:0007669"/>
    <property type="project" value="UniProtKB-KW"/>
</dbReference>
<keyword evidence="3" id="KW-0479">Metal-binding</keyword>
<dbReference type="GO" id="GO:0008270">
    <property type="term" value="F:zinc ion binding"/>
    <property type="evidence" value="ECO:0007669"/>
    <property type="project" value="UniProtKB-KW"/>
</dbReference>
<dbReference type="PROSITE" id="PS50157">
    <property type="entry name" value="ZINC_FINGER_C2H2_2"/>
    <property type="match status" value="5"/>
</dbReference>
<dbReference type="GO" id="GO:0032502">
    <property type="term" value="P:developmental process"/>
    <property type="evidence" value="ECO:0007669"/>
    <property type="project" value="UniProtKB-ARBA"/>
</dbReference>
<dbReference type="EMBL" id="SRLO01000655">
    <property type="protein sequence ID" value="TNN49466.1"/>
    <property type="molecule type" value="Genomic_DNA"/>
</dbReference>
<keyword evidence="9" id="KW-0804">Transcription</keyword>
<evidence type="ECO:0000256" key="8">
    <source>
        <dbReference type="ARBA" id="ARBA00023125"/>
    </source>
</evidence>
<evidence type="ECO:0000256" key="4">
    <source>
        <dbReference type="ARBA" id="ARBA00022737"/>
    </source>
</evidence>
<feature type="domain" description="C2H2-type" evidence="12">
    <location>
        <begin position="129"/>
        <end position="156"/>
    </location>
</feature>
<dbReference type="FunFam" id="3.30.160.60:FF:001049">
    <property type="entry name" value="zinc finger protein 319"/>
    <property type="match status" value="1"/>
</dbReference>
<dbReference type="SUPFAM" id="SSF57667">
    <property type="entry name" value="beta-beta-alpha zinc fingers"/>
    <property type="match status" value="3"/>
</dbReference>
<dbReference type="SMART" id="SM00355">
    <property type="entry name" value="ZnF_C2H2"/>
    <property type="match status" value="5"/>
</dbReference>
<gene>
    <name evidence="13" type="primary">ZNF319</name>
    <name evidence="13" type="ORF">EYF80_040307</name>
</gene>
<protein>
    <submittedName>
        <fullName evidence="13">Zinc finger protein 319</fullName>
    </submittedName>
</protein>
<sequence>MTEAWQQQHAVAPPSVVHTLPQGADNPLGCTVYGVVLQADASLQQPQHGQQHAVQAQQPSLQCQPEGERPFRCGSCGKSFKRPSDLRQHERTHSEERPFQCEECQMSFKQQYALVRHRRTHKNPADRPFKCNLCDKGFLQPSHLLYHQQVHGMESLFKCASCQKSFSQSGELLRHKCGGEAEKPYKCDVCGKGYKKNSTLQRHQNAHCTEKPLKCSLKRPPRRFGPLASRRNTWIKK</sequence>
<accession>A0A4Z2G7D1</accession>
<evidence type="ECO:0000256" key="1">
    <source>
        <dbReference type="ARBA" id="ARBA00004123"/>
    </source>
</evidence>